<keyword evidence="3 8" id="KW-0238">DNA-binding</keyword>
<feature type="domain" description="HSF-type DNA-binding" evidence="7">
    <location>
        <begin position="137"/>
        <end position="242"/>
    </location>
</feature>
<dbReference type="SMART" id="SM00415">
    <property type="entry name" value="HSF"/>
    <property type="match status" value="1"/>
</dbReference>
<dbReference type="GO" id="GO:0003700">
    <property type="term" value="F:DNA-binding transcription factor activity"/>
    <property type="evidence" value="ECO:0007669"/>
    <property type="project" value="InterPro"/>
</dbReference>
<dbReference type="Pfam" id="PF00447">
    <property type="entry name" value="HSF_DNA-bind"/>
    <property type="match status" value="1"/>
</dbReference>
<dbReference type="PANTHER" id="PTHR10015">
    <property type="entry name" value="HEAT SHOCK TRANSCRIPTION FACTOR"/>
    <property type="match status" value="1"/>
</dbReference>
<dbReference type="InterPro" id="IPR036390">
    <property type="entry name" value="WH_DNA-bd_sf"/>
</dbReference>
<evidence type="ECO:0000256" key="5">
    <source>
        <dbReference type="RuleBase" id="RU004020"/>
    </source>
</evidence>
<evidence type="ECO:0000256" key="1">
    <source>
        <dbReference type="ARBA" id="ARBA00004123"/>
    </source>
</evidence>
<dbReference type="EMBL" id="JAODAN010000006">
    <property type="protein sequence ID" value="KAK1923434.1"/>
    <property type="molecule type" value="Genomic_DNA"/>
</dbReference>
<accession>A0AAD9CWU6</accession>
<comment type="subcellular location">
    <subcellularLocation>
        <location evidence="1">Nucleus</location>
    </subcellularLocation>
</comment>
<feature type="region of interest" description="Disordered" evidence="6">
    <location>
        <begin position="538"/>
        <end position="644"/>
    </location>
</feature>
<evidence type="ECO:0000256" key="2">
    <source>
        <dbReference type="ARBA" id="ARBA00006403"/>
    </source>
</evidence>
<gene>
    <name evidence="8" type="ORF">DB88DRAFT_528070</name>
</gene>
<evidence type="ECO:0000256" key="6">
    <source>
        <dbReference type="SAM" id="MobiDB-lite"/>
    </source>
</evidence>
<feature type="region of interest" description="Disordered" evidence="6">
    <location>
        <begin position="391"/>
        <end position="484"/>
    </location>
</feature>
<keyword evidence="9" id="KW-1185">Reference proteome</keyword>
<evidence type="ECO:0000313" key="8">
    <source>
        <dbReference type="EMBL" id="KAK1923434.1"/>
    </source>
</evidence>
<dbReference type="GO" id="GO:0005634">
    <property type="term" value="C:nucleus"/>
    <property type="evidence" value="ECO:0007669"/>
    <property type="project" value="UniProtKB-SubCell"/>
</dbReference>
<sequence length="644" mass="70001">MLPGPRPAVLLPPSYPPAPRRWSAQPPVFPSRGGYISPDASPTDQEFPFPPSQPPQPPQRSLSYPQSDFYHFRDTPQYPNHPLERRASDVVMHQGELDAHRQRQPPEVDPFFYPLIPRTTGAAQVKKNKAPRKADGKQPTFLTKLYQILEQPEYAHIIRWDDAGEIIIIEKPDELADKILPLVYRQSRFASFSRQLNIYGFMRKVSLRHVDRGICDPDASTWSHPFLRRSSTAAEIQGFKRRVPPRPSQAIKRRSLVSTTLHDDPTFGLPVSPTSSDGGYHSPPDAYQHHLLQDLHEEKPSVFGSNPIGIAGYNGTGSSPESPGGYFSNHRPIYPHAIAMPAQPTMLNSVPPSLFSTREALGGGIPASAPAHISNFSGLNLRVSQDHIRTRSVQGEPPSATLFSPTSPFSSARLPQQASGTADPSGVGSLPRNSPPNPEAEAAPALQEHRDVAPTNDISNTLTWGRGGYTDIQPGAPMPPPALPFPRLDLTPASLPRDFAPAYISPPLPATDAVNISPPATVSPGIYQSGFSVPSLTFRSTVTPSTPRPTPSRTDRRTSFGAIPYSPRTRGAPALPASLGAIRGLGRDESSTRGISANASGTKVEMEGQRPNGEFDDGLPSAGLRLHRGPFEGIMPEDDSLMQE</sequence>
<evidence type="ECO:0000313" key="9">
    <source>
        <dbReference type="Proteomes" id="UP001182556"/>
    </source>
</evidence>
<dbReference type="PRINTS" id="PR00056">
    <property type="entry name" value="HSFDOMAIN"/>
</dbReference>
<reference evidence="8" key="1">
    <citation type="submission" date="2023-02" db="EMBL/GenBank/DDBJ databases">
        <title>Identification and recombinant expression of a fungal hydrolase from Papiliotrema laurentii that hydrolyzes apple cutin and clears colloidal polyester polyurethane.</title>
        <authorList>
            <consortium name="DOE Joint Genome Institute"/>
            <person name="Roman V.A."/>
            <person name="Bojanowski C."/>
            <person name="Crable B.R."/>
            <person name="Wagner D.N."/>
            <person name="Hung C.S."/>
            <person name="Nadeau L.J."/>
            <person name="Schratz L."/>
            <person name="Haridas S."/>
            <person name="Pangilinan J."/>
            <person name="Lipzen A."/>
            <person name="Na H."/>
            <person name="Yan M."/>
            <person name="Ng V."/>
            <person name="Grigoriev I.V."/>
            <person name="Spatafora J.W."/>
            <person name="Barlow D."/>
            <person name="Biffinger J."/>
            <person name="Kelley-Loughnane N."/>
            <person name="Varaljay V.A."/>
            <person name="Crookes-Goodson W.J."/>
        </authorList>
    </citation>
    <scope>NUCLEOTIDE SEQUENCE</scope>
    <source>
        <strain evidence="8">5307AH</strain>
    </source>
</reference>
<evidence type="ECO:0000256" key="4">
    <source>
        <dbReference type="ARBA" id="ARBA00023242"/>
    </source>
</evidence>
<dbReference type="AlphaFoldDB" id="A0AAD9CWU6"/>
<dbReference type="InterPro" id="IPR000232">
    <property type="entry name" value="HSF_DNA-bd"/>
</dbReference>
<comment type="similarity">
    <text evidence="2 5">Belongs to the HSF family.</text>
</comment>
<evidence type="ECO:0000259" key="7">
    <source>
        <dbReference type="SMART" id="SM00415"/>
    </source>
</evidence>
<dbReference type="PANTHER" id="PTHR10015:SF427">
    <property type="entry name" value="HEAT SHOCK FACTOR PROTEIN"/>
    <property type="match status" value="1"/>
</dbReference>
<dbReference type="GO" id="GO:0043565">
    <property type="term" value="F:sequence-specific DNA binding"/>
    <property type="evidence" value="ECO:0007669"/>
    <property type="project" value="InterPro"/>
</dbReference>
<dbReference type="Gene3D" id="1.10.10.10">
    <property type="entry name" value="Winged helix-like DNA-binding domain superfamily/Winged helix DNA-binding domain"/>
    <property type="match status" value="1"/>
</dbReference>
<name>A0AAD9CWU6_PAPLA</name>
<comment type="caution">
    <text evidence="8">The sequence shown here is derived from an EMBL/GenBank/DDBJ whole genome shotgun (WGS) entry which is preliminary data.</text>
</comment>
<feature type="compositionally biased region" description="Pro residues" evidence="6">
    <location>
        <begin position="48"/>
        <end position="58"/>
    </location>
</feature>
<dbReference type="Proteomes" id="UP001182556">
    <property type="component" value="Unassembled WGS sequence"/>
</dbReference>
<keyword evidence="4" id="KW-0539">Nucleus</keyword>
<feature type="compositionally biased region" description="Polar residues" evidence="6">
    <location>
        <begin position="592"/>
        <end position="601"/>
    </location>
</feature>
<feature type="region of interest" description="Disordered" evidence="6">
    <location>
        <begin position="1"/>
        <end position="69"/>
    </location>
</feature>
<feature type="compositionally biased region" description="Acidic residues" evidence="6">
    <location>
        <begin position="635"/>
        <end position="644"/>
    </location>
</feature>
<protein>
    <submittedName>
        <fullName evidence="8">HSF-type DNA-binding-domain-containing protein</fullName>
    </submittedName>
</protein>
<feature type="compositionally biased region" description="Polar residues" evidence="6">
    <location>
        <begin position="401"/>
        <end position="422"/>
    </location>
</feature>
<dbReference type="SUPFAM" id="SSF46785">
    <property type="entry name" value="Winged helix' DNA-binding domain"/>
    <property type="match status" value="1"/>
</dbReference>
<proteinExistence type="inferred from homology"/>
<dbReference type="InterPro" id="IPR036388">
    <property type="entry name" value="WH-like_DNA-bd_sf"/>
</dbReference>
<organism evidence="8 9">
    <name type="scientific">Papiliotrema laurentii</name>
    <name type="common">Cryptococcus laurentii</name>
    <dbReference type="NCBI Taxonomy" id="5418"/>
    <lineage>
        <taxon>Eukaryota</taxon>
        <taxon>Fungi</taxon>
        <taxon>Dikarya</taxon>
        <taxon>Basidiomycota</taxon>
        <taxon>Agaricomycotina</taxon>
        <taxon>Tremellomycetes</taxon>
        <taxon>Tremellales</taxon>
        <taxon>Rhynchogastremaceae</taxon>
        <taxon>Papiliotrema</taxon>
    </lineage>
</organism>
<evidence type="ECO:0000256" key="3">
    <source>
        <dbReference type="ARBA" id="ARBA00023125"/>
    </source>
</evidence>